<reference evidence="1" key="1">
    <citation type="submission" date="2021-06" db="EMBL/GenBank/DDBJ databases">
        <authorList>
            <person name="Kallberg Y."/>
            <person name="Tangrot J."/>
            <person name="Rosling A."/>
        </authorList>
    </citation>
    <scope>NUCLEOTIDE SEQUENCE</scope>
    <source>
        <strain evidence="1">28 12/20/2015</strain>
    </source>
</reference>
<name>A0ACA9QD18_9GLOM</name>
<proteinExistence type="predicted"/>
<gene>
    <name evidence="1" type="ORF">SPELUC_LOCUS13967</name>
</gene>
<keyword evidence="2" id="KW-1185">Reference proteome</keyword>
<feature type="non-terminal residue" evidence="1">
    <location>
        <position position="1"/>
    </location>
</feature>
<evidence type="ECO:0000313" key="1">
    <source>
        <dbReference type="EMBL" id="CAG8743380.1"/>
    </source>
</evidence>
<accession>A0ACA9QD18</accession>
<comment type="caution">
    <text evidence="1">The sequence shown here is derived from an EMBL/GenBank/DDBJ whole genome shotgun (WGS) entry which is preliminary data.</text>
</comment>
<organism evidence="1 2">
    <name type="scientific">Cetraspora pellucida</name>
    <dbReference type="NCBI Taxonomy" id="1433469"/>
    <lineage>
        <taxon>Eukaryota</taxon>
        <taxon>Fungi</taxon>
        <taxon>Fungi incertae sedis</taxon>
        <taxon>Mucoromycota</taxon>
        <taxon>Glomeromycotina</taxon>
        <taxon>Glomeromycetes</taxon>
        <taxon>Diversisporales</taxon>
        <taxon>Gigasporaceae</taxon>
        <taxon>Cetraspora</taxon>
    </lineage>
</organism>
<sequence>TLKAFNISKLYADITYQHRHEPDDLFSTFFNITLMHDNTTTQTIYNNAHSTTSTQIMHNNVTLTQIIHSNTNIDLSDKRQNEHLGEDNKDENNEECDLPYISEAEF</sequence>
<evidence type="ECO:0000313" key="2">
    <source>
        <dbReference type="Proteomes" id="UP000789366"/>
    </source>
</evidence>
<dbReference type="Proteomes" id="UP000789366">
    <property type="component" value="Unassembled WGS sequence"/>
</dbReference>
<protein>
    <submittedName>
        <fullName evidence="1">7346_t:CDS:1</fullName>
    </submittedName>
</protein>
<feature type="non-terminal residue" evidence="1">
    <location>
        <position position="106"/>
    </location>
</feature>
<dbReference type="EMBL" id="CAJVPW010039078">
    <property type="protein sequence ID" value="CAG8743380.1"/>
    <property type="molecule type" value="Genomic_DNA"/>
</dbReference>